<evidence type="ECO:0000313" key="1">
    <source>
        <dbReference type="EMBL" id="CUH41056.1"/>
    </source>
</evidence>
<accession>A0A0M7BI72</accession>
<evidence type="ECO:0000313" key="2">
    <source>
        <dbReference type="Proteomes" id="UP000049455"/>
    </source>
</evidence>
<keyword evidence="2" id="KW-1185">Reference proteome</keyword>
<name>A0A0M7BI72_9RHOB</name>
<sequence length="86" mass="9606">MHDPLSAEFPDRRLLYLRKPDPDADAIMRETTSDLIGAARIGDLIAHTGLGGRGFRSIARLIGGHELELRDPVRIDYDSHVMRRAA</sequence>
<protein>
    <submittedName>
        <fullName evidence="1">Uncharacterized protein</fullName>
    </submittedName>
</protein>
<dbReference type="STRING" id="313367.JSE7799_03799"/>
<organism evidence="1 2">
    <name type="scientific">Jannaschia seosinensis</name>
    <dbReference type="NCBI Taxonomy" id="313367"/>
    <lineage>
        <taxon>Bacteria</taxon>
        <taxon>Pseudomonadati</taxon>
        <taxon>Pseudomonadota</taxon>
        <taxon>Alphaproteobacteria</taxon>
        <taxon>Rhodobacterales</taxon>
        <taxon>Roseobacteraceae</taxon>
        <taxon>Jannaschia</taxon>
    </lineage>
</organism>
<dbReference type="Proteomes" id="UP000049455">
    <property type="component" value="Unassembled WGS sequence"/>
</dbReference>
<gene>
    <name evidence="1" type="ORF">JSE7799_03799</name>
</gene>
<dbReference type="EMBL" id="CYPR01000252">
    <property type="protein sequence ID" value="CUH41056.1"/>
    <property type="molecule type" value="Genomic_DNA"/>
</dbReference>
<dbReference type="OrthoDB" id="7982727at2"/>
<reference evidence="1 2" key="1">
    <citation type="submission" date="2015-09" db="EMBL/GenBank/DDBJ databases">
        <authorList>
            <person name="Jackson K.R."/>
            <person name="Lunt B.L."/>
            <person name="Fisher J.N.B."/>
            <person name="Gardner A.V."/>
            <person name="Bailey M.E."/>
            <person name="Deus L.M."/>
            <person name="Earl A.S."/>
            <person name="Gibby P.D."/>
            <person name="Hartmann K.A."/>
            <person name="Liu J.E."/>
            <person name="Manci A.M."/>
            <person name="Nielsen D.A."/>
            <person name="Solomon M.B."/>
            <person name="Breakwell D.P."/>
            <person name="Burnett S.H."/>
            <person name="Grose J.H."/>
        </authorList>
    </citation>
    <scope>NUCLEOTIDE SEQUENCE [LARGE SCALE GENOMIC DNA]</scope>
    <source>
        <strain evidence="1 2">CECT 7799</strain>
    </source>
</reference>
<proteinExistence type="predicted"/>
<dbReference type="AlphaFoldDB" id="A0A0M7BI72"/>